<evidence type="ECO:0000313" key="3">
    <source>
        <dbReference type="Proteomes" id="UP000189475"/>
    </source>
</evidence>
<dbReference type="OrthoDB" id="6353266at2"/>
<dbReference type="EMBL" id="FUFT01000002">
    <property type="protein sequence ID" value="SJL83075.1"/>
    <property type="molecule type" value="Genomic_DNA"/>
</dbReference>
<feature type="domain" description="DUF4123" evidence="1">
    <location>
        <begin position="19"/>
        <end position="133"/>
    </location>
</feature>
<evidence type="ECO:0000259" key="1">
    <source>
        <dbReference type="Pfam" id="PF13503"/>
    </source>
</evidence>
<dbReference type="InterPro" id="IPR025391">
    <property type="entry name" value="DUF4123"/>
</dbReference>
<keyword evidence="3" id="KW-1185">Reference proteome</keyword>
<proteinExistence type="predicted"/>
<gene>
    <name evidence="2" type="ORF">VPAL9027_01023</name>
</gene>
<dbReference type="RefSeq" id="WP_077312951.1">
    <property type="nucleotide sequence ID" value="NZ_AP024887.1"/>
</dbReference>
<dbReference type="Pfam" id="PF13503">
    <property type="entry name" value="DUF4123"/>
    <property type="match status" value="1"/>
</dbReference>
<dbReference type="AlphaFoldDB" id="A0A1R4B2D6"/>
<organism evidence="2 3">
    <name type="scientific">Vibrio palustris</name>
    <dbReference type="NCBI Taxonomy" id="1918946"/>
    <lineage>
        <taxon>Bacteria</taxon>
        <taxon>Pseudomonadati</taxon>
        <taxon>Pseudomonadota</taxon>
        <taxon>Gammaproteobacteria</taxon>
        <taxon>Vibrionales</taxon>
        <taxon>Vibrionaceae</taxon>
        <taxon>Vibrio</taxon>
    </lineage>
</organism>
<dbReference type="STRING" id="1918946.VPAL9027_01023"/>
<accession>A0A1R4B2D6</accession>
<dbReference type="Proteomes" id="UP000189475">
    <property type="component" value="Unassembled WGS sequence"/>
</dbReference>
<protein>
    <recommendedName>
        <fullName evidence="1">DUF4123 domain-containing protein</fullName>
    </recommendedName>
</protein>
<name>A0A1R4B2D6_9VIBR</name>
<evidence type="ECO:0000313" key="2">
    <source>
        <dbReference type="EMBL" id="SJL83075.1"/>
    </source>
</evidence>
<sequence length="297" mass="34706">MLNEISRIESLLPTESKRWIVIDRALVPDAEKLLLQYAMHNDFTIEVQNLFFKTQWEAVSDVGPLLVSYHDKALQWLIDQAGWRFGLVFDANASINELYHYWVTRIHCQHLGFENELLRFYDPVVVYHLLKDNDYERNGVWTESISDLWLPNMVDKTYWHIANDGYPADNTEIILSFNDAEWQGLTDAATYCIAYNLTDHLKTYFPDNSRGSTEADFHYCQHLLQELQQYGDISEKTGALYINIVSRLGDQWSENPQHEKMSQLLSDGSRSLLERLRDINEYAFAYCNQNISQELSS</sequence>
<reference evidence="2 3" key="1">
    <citation type="submission" date="2017-02" db="EMBL/GenBank/DDBJ databases">
        <authorList>
            <person name="Peterson S.W."/>
        </authorList>
    </citation>
    <scope>NUCLEOTIDE SEQUENCE [LARGE SCALE GENOMIC DNA]</scope>
    <source>
        <strain evidence="2 3">CECT 9027</strain>
    </source>
</reference>